<dbReference type="Proteomes" id="UP000257039">
    <property type="component" value="Unassembled WGS sequence"/>
</dbReference>
<sequence length="129" mass="14737">MKKEVKFGLQLFRAVLVPIYCFALGPVAFVLGELCEKYFNFWSYYFAAFSIPVFGLVGSYFIAPISRFGYAVGVFFVGCFLAYVVIFESYYPGWHQLAYSVTNKPFFITIGVASITLLLIGFYHKRYST</sequence>
<protein>
    <submittedName>
        <fullName evidence="2">Uncharacterized protein</fullName>
    </submittedName>
</protein>
<dbReference type="AlphaFoldDB" id="A0A4P9VQT1"/>
<keyword evidence="1" id="KW-1133">Transmembrane helix</keyword>
<accession>A0A4P9VQT1</accession>
<dbReference type="EMBL" id="NDXW01000001">
    <property type="protein sequence ID" value="RDH45139.1"/>
    <property type="molecule type" value="Genomic_DNA"/>
</dbReference>
<evidence type="ECO:0000313" key="3">
    <source>
        <dbReference type="Proteomes" id="UP000257039"/>
    </source>
</evidence>
<keyword evidence="1" id="KW-0472">Membrane</keyword>
<feature type="transmembrane region" description="Helical" evidence="1">
    <location>
        <begin position="106"/>
        <end position="123"/>
    </location>
</feature>
<keyword evidence="1" id="KW-0812">Transmembrane</keyword>
<evidence type="ECO:0000256" key="1">
    <source>
        <dbReference type="SAM" id="Phobius"/>
    </source>
</evidence>
<comment type="caution">
    <text evidence="2">The sequence shown here is derived from an EMBL/GenBank/DDBJ whole genome shotgun (WGS) entry which is preliminary data.</text>
</comment>
<organism evidence="2 3">
    <name type="scientific">Zooshikella ganghwensis</name>
    <dbReference type="NCBI Taxonomy" id="202772"/>
    <lineage>
        <taxon>Bacteria</taxon>
        <taxon>Pseudomonadati</taxon>
        <taxon>Pseudomonadota</taxon>
        <taxon>Gammaproteobacteria</taxon>
        <taxon>Oceanospirillales</taxon>
        <taxon>Zooshikellaceae</taxon>
        <taxon>Zooshikella</taxon>
    </lineage>
</organism>
<feature type="transmembrane region" description="Helical" evidence="1">
    <location>
        <begin position="12"/>
        <end position="32"/>
    </location>
</feature>
<proteinExistence type="predicted"/>
<feature type="transmembrane region" description="Helical" evidence="1">
    <location>
        <begin position="68"/>
        <end position="86"/>
    </location>
</feature>
<evidence type="ECO:0000313" key="2">
    <source>
        <dbReference type="EMBL" id="RDH45139.1"/>
    </source>
</evidence>
<gene>
    <name evidence="2" type="ORF">B9G39_17775</name>
</gene>
<feature type="transmembrane region" description="Helical" evidence="1">
    <location>
        <begin position="44"/>
        <end position="63"/>
    </location>
</feature>
<keyword evidence="3" id="KW-1185">Reference proteome</keyword>
<dbReference type="RefSeq" id="WP_094788148.1">
    <property type="nucleotide sequence ID" value="NZ_NDXW01000001.1"/>
</dbReference>
<reference evidence="2 3" key="1">
    <citation type="submission" date="2017-04" db="EMBL/GenBank/DDBJ databases">
        <title>Draft genome sequence of Zooshikella ganghwensis VG4 isolated from Red Sea sediments.</title>
        <authorList>
            <person name="Rehman Z."/>
            <person name="Alam I."/>
            <person name="Kamau A."/>
            <person name="Bajic V."/>
            <person name="Leiknes T."/>
        </authorList>
    </citation>
    <scope>NUCLEOTIDE SEQUENCE [LARGE SCALE GENOMIC DNA]</scope>
    <source>
        <strain evidence="2 3">VG4</strain>
    </source>
</reference>
<name>A0A4P9VQT1_9GAMM</name>